<evidence type="ECO:0000256" key="4">
    <source>
        <dbReference type="ARBA" id="ARBA00023136"/>
    </source>
</evidence>
<dbReference type="InterPro" id="IPR011701">
    <property type="entry name" value="MFS"/>
</dbReference>
<gene>
    <name evidence="6" type="ORF">DM01DRAFT_1335582</name>
</gene>
<feature type="transmembrane region" description="Helical" evidence="5">
    <location>
        <begin position="125"/>
        <end position="145"/>
    </location>
</feature>
<name>A0A1X2GIB0_9FUNG</name>
<feature type="transmembrane region" description="Helical" evidence="5">
    <location>
        <begin position="247"/>
        <end position="266"/>
    </location>
</feature>
<evidence type="ECO:0000313" key="6">
    <source>
        <dbReference type="EMBL" id="ORX54435.1"/>
    </source>
</evidence>
<evidence type="ECO:0000256" key="1">
    <source>
        <dbReference type="ARBA" id="ARBA00004141"/>
    </source>
</evidence>
<feature type="transmembrane region" description="Helical" evidence="5">
    <location>
        <begin position="157"/>
        <end position="176"/>
    </location>
</feature>
<evidence type="ECO:0000256" key="5">
    <source>
        <dbReference type="SAM" id="Phobius"/>
    </source>
</evidence>
<dbReference type="GO" id="GO:0097037">
    <property type="term" value="P:heme export"/>
    <property type="evidence" value="ECO:0007669"/>
    <property type="project" value="TreeGrafter"/>
</dbReference>
<dbReference type="InterPro" id="IPR049680">
    <property type="entry name" value="FLVCR1-2_SLC49-like"/>
</dbReference>
<feature type="transmembrane region" description="Helical" evidence="5">
    <location>
        <begin position="303"/>
        <end position="328"/>
    </location>
</feature>
<dbReference type="Gene3D" id="1.20.1250.20">
    <property type="entry name" value="MFS general substrate transporter like domains"/>
    <property type="match status" value="2"/>
</dbReference>
<dbReference type="Pfam" id="PF07690">
    <property type="entry name" value="MFS_1"/>
    <property type="match status" value="1"/>
</dbReference>
<proteinExistence type="predicted"/>
<dbReference type="PANTHER" id="PTHR10924:SF4">
    <property type="entry name" value="GH15861P"/>
    <property type="match status" value="1"/>
</dbReference>
<protein>
    <submittedName>
        <fullName evidence="6">MFS general substrate transporter</fullName>
    </submittedName>
</protein>
<dbReference type="EMBL" id="MCGT01000013">
    <property type="protein sequence ID" value="ORX54435.1"/>
    <property type="molecule type" value="Genomic_DNA"/>
</dbReference>
<dbReference type="GO" id="GO:0020037">
    <property type="term" value="F:heme binding"/>
    <property type="evidence" value="ECO:0007669"/>
    <property type="project" value="TreeGrafter"/>
</dbReference>
<dbReference type="OrthoDB" id="422206at2759"/>
<dbReference type="SUPFAM" id="SSF103473">
    <property type="entry name" value="MFS general substrate transporter"/>
    <property type="match status" value="1"/>
</dbReference>
<keyword evidence="2 5" id="KW-0812">Transmembrane</keyword>
<feature type="transmembrane region" description="Helical" evidence="5">
    <location>
        <begin position="82"/>
        <end position="105"/>
    </location>
</feature>
<keyword evidence="3 5" id="KW-1133">Transmembrane helix</keyword>
<dbReference type="GO" id="GO:0016020">
    <property type="term" value="C:membrane"/>
    <property type="evidence" value="ECO:0007669"/>
    <property type="project" value="UniProtKB-SubCell"/>
</dbReference>
<feature type="transmembrane region" description="Helical" evidence="5">
    <location>
        <begin position="278"/>
        <end position="297"/>
    </location>
</feature>
<feature type="transmembrane region" description="Helical" evidence="5">
    <location>
        <begin position="209"/>
        <end position="235"/>
    </location>
</feature>
<accession>A0A1X2GIB0</accession>
<keyword evidence="7" id="KW-1185">Reference proteome</keyword>
<reference evidence="6 7" key="1">
    <citation type="submission" date="2016-07" db="EMBL/GenBank/DDBJ databases">
        <title>Pervasive Adenine N6-methylation of Active Genes in Fungi.</title>
        <authorList>
            <consortium name="DOE Joint Genome Institute"/>
            <person name="Mondo S.J."/>
            <person name="Dannebaum R.O."/>
            <person name="Kuo R.C."/>
            <person name="Labutti K."/>
            <person name="Haridas S."/>
            <person name="Kuo A."/>
            <person name="Salamov A."/>
            <person name="Ahrendt S.R."/>
            <person name="Lipzen A."/>
            <person name="Sullivan W."/>
            <person name="Andreopoulos W.B."/>
            <person name="Clum A."/>
            <person name="Lindquist E."/>
            <person name="Daum C."/>
            <person name="Ramamoorthy G.K."/>
            <person name="Gryganskyi A."/>
            <person name="Culley D."/>
            <person name="Magnuson J.K."/>
            <person name="James T.Y."/>
            <person name="O'Malley M.A."/>
            <person name="Stajich J.E."/>
            <person name="Spatafora J.W."/>
            <person name="Visel A."/>
            <person name="Grigoriev I.V."/>
        </authorList>
    </citation>
    <scope>NUCLEOTIDE SEQUENCE [LARGE SCALE GENOMIC DNA]</scope>
    <source>
        <strain evidence="6 7">NRRL 3301</strain>
    </source>
</reference>
<comment type="subcellular location">
    <subcellularLocation>
        <location evidence="1">Membrane</location>
        <topology evidence="1">Multi-pass membrane protein</topology>
    </subcellularLocation>
</comment>
<keyword evidence="4 5" id="KW-0472">Membrane</keyword>
<feature type="transmembrane region" description="Helical" evidence="5">
    <location>
        <begin position="340"/>
        <end position="360"/>
    </location>
</feature>
<evidence type="ECO:0000256" key="3">
    <source>
        <dbReference type="ARBA" id="ARBA00022989"/>
    </source>
</evidence>
<dbReference type="PANTHER" id="PTHR10924">
    <property type="entry name" value="MAJOR FACILITATOR SUPERFAMILY PROTEIN-RELATED"/>
    <property type="match status" value="1"/>
</dbReference>
<feature type="transmembrane region" description="Helical" evidence="5">
    <location>
        <begin position="59"/>
        <end position="76"/>
    </location>
</feature>
<feature type="transmembrane region" description="Helical" evidence="5">
    <location>
        <begin position="372"/>
        <end position="391"/>
    </location>
</feature>
<evidence type="ECO:0000256" key="2">
    <source>
        <dbReference type="ARBA" id="ARBA00022692"/>
    </source>
</evidence>
<sequence>MWVTFAPCLYIFTEYYFGKVNDWTVNGIHALSSVYMVLYPLAVHFAFPVFESRGGLRRGILLGATLNTLAGVVRWFGAVPSLSGYIVLVMGQTLAALGQVFMLAVPPQLAVVWFPDNEINLATALAVNANNIGIAIGCLWSPWAIHATTMLQDIPHLLYRQALMTVLVWLLVWAAFRRSPPARLHVVNATTLTPSQPYHYGLLFQSRNFMWMMVAYGVMFGAQCSIITLIDQLLLGPFAKEVTEDQVGKLSCAMLMAGLPGSILVARFLDQTKRYRPACLFLATLTSLSLLGLHLSIEYHCFTGVALSCVVFGLASYAIAPAIFQYAGELFYPIQEVVPTGYLFLVGNIVGASMVTLMGMSSNPAATFPMRLPLLHLILLMVIANVAMAMVRGPLLRSQAA</sequence>
<dbReference type="GO" id="GO:0015232">
    <property type="term" value="F:heme transmembrane transporter activity"/>
    <property type="evidence" value="ECO:0007669"/>
    <property type="project" value="TreeGrafter"/>
</dbReference>
<comment type="caution">
    <text evidence="6">The sequence shown here is derived from an EMBL/GenBank/DDBJ whole genome shotgun (WGS) entry which is preliminary data.</text>
</comment>
<feature type="transmembrane region" description="Helical" evidence="5">
    <location>
        <begin position="27"/>
        <end position="47"/>
    </location>
</feature>
<organism evidence="6 7">
    <name type="scientific">Hesseltinella vesiculosa</name>
    <dbReference type="NCBI Taxonomy" id="101127"/>
    <lineage>
        <taxon>Eukaryota</taxon>
        <taxon>Fungi</taxon>
        <taxon>Fungi incertae sedis</taxon>
        <taxon>Mucoromycota</taxon>
        <taxon>Mucoromycotina</taxon>
        <taxon>Mucoromycetes</taxon>
        <taxon>Mucorales</taxon>
        <taxon>Cunninghamellaceae</taxon>
        <taxon>Hesseltinella</taxon>
    </lineage>
</organism>
<dbReference type="InterPro" id="IPR036259">
    <property type="entry name" value="MFS_trans_sf"/>
</dbReference>
<evidence type="ECO:0000313" key="7">
    <source>
        <dbReference type="Proteomes" id="UP000242146"/>
    </source>
</evidence>
<dbReference type="Proteomes" id="UP000242146">
    <property type="component" value="Unassembled WGS sequence"/>
</dbReference>
<dbReference type="AlphaFoldDB" id="A0A1X2GIB0"/>